<evidence type="ECO:0000256" key="1">
    <source>
        <dbReference type="SAM" id="MobiDB-lite"/>
    </source>
</evidence>
<reference evidence="2 3" key="1">
    <citation type="journal article" date="2014" name="Nat. Commun.">
        <title>Klebsormidium flaccidum genome reveals primary factors for plant terrestrial adaptation.</title>
        <authorList>
            <person name="Hori K."/>
            <person name="Maruyama F."/>
            <person name="Fujisawa T."/>
            <person name="Togashi T."/>
            <person name="Yamamoto N."/>
            <person name="Seo M."/>
            <person name="Sato S."/>
            <person name="Yamada T."/>
            <person name="Mori H."/>
            <person name="Tajima N."/>
            <person name="Moriyama T."/>
            <person name="Ikeuchi M."/>
            <person name="Watanabe M."/>
            <person name="Wada H."/>
            <person name="Kobayashi K."/>
            <person name="Saito M."/>
            <person name="Masuda T."/>
            <person name="Sasaki-Sekimoto Y."/>
            <person name="Mashiguchi K."/>
            <person name="Awai K."/>
            <person name="Shimojima M."/>
            <person name="Masuda S."/>
            <person name="Iwai M."/>
            <person name="Nobusawa T."/>
            <person name="Narise T."/>
            <person name="Kondo S."/>
            <person name="Saito H."/>
            <person name="Sato R."/>
            <person name="Murakawa M."/>
            <person name="Ihara Y."/>
            <person name="Oshima-Yamada Y."/>
            <person name="Ohtaka K."/>
            <person name="Satoh M."/>
            <person name="Sonobe K."/>
            <person name="Ishii M."/>
            <person name="Ohtani R."/>
            <person name="Kanamori-Sato M."/>
            <person name="Honoki R."/>
            <person name="Miyazaki D."/>
            <person name="Mochizuki H."/>
            <person name="Umetsu J."/>
            <person name="Higashi K."/>
            <person name="Shibata D."/>
            <person name="Kamiya Y."/>
            <person name="Sato N."/>
            <person name="Nakamura Y."/>
            <person name="Tabata S."/>
            <person name="Ida S."/>
            <person name="Kurokawa K."/>
            <person name="Ohta H."/>
        </authorList>
    </citation>
    <scope>NUCLEOTIDE SEQUENCE [LARGE SCALE GENOMIC DNA]</scope>
    <source>
        <strain evidence="2 3">NIES-2285</strain>
    </source>
</reference>
<dbReference type="Pfam" id="PF19086">
    <property type="entry name" value="Terpene_syn_C_2"/>
    <property type="match status" value="1"/>
</dbReference>
<dbReference type="Gene3D" id="1.10.600.10">
    <property type="entry name" value="Farnesyl Diphosphate Synthase"/>
    <property type="match status" value="1"/>
</dbReference>
<evidence type="ECO:0000313" key="2">
    <source>
        <dbReference type="EMBL" id="GAQ78406.1"/>
    </source>
</evidence>
<feature type="compositionally biased region" description="Basic and acidic residues" evidence="1">
    <location>
        <begin position="260"/>
        <end position="273"/>
    </location>
</feature>
<dbReference type="InterPro" id="IPR008949">
    <property type="entry name" value="Isoprenoid_synthase_dom_sf"/>
</dbReference>
<dbReference type="Proteomes" id="UP000054558">
    <property type="component" value="Unassembled WGS sequence"/>
</dbReference>
<evidence type="ECO:0000313" key="3">
    <source>
        <dbReference type="Proteomes" id="UP000054558"/>
    </source>
</evidence>
<dbReference type="EMBL" id="DF236961">
    <property type="protein sequence ID" value="GAQ78406.1"/>
    <property type="molecule type" value="Genomic_DNA"/>
</dbReference>
<sequence length="1006" mass="107600">MSDLEVSAHGWGDPSAPAQTPLEWGQTDSARSSLRKRDRPMSFDAGSLHLSEGNPQYSWGEQFLSFFPEGGNGNAVGEGGLQFEGLAINQNQGFGINGSEGLNSLLADSADSSECMERLQLQDGPYEQGAYEQDPGAYGEPAYEQAIYDHTASRNDFGEGLQEQVPDILAQLGVPGSGPSTDADSLLLEDVPPLPSTAVGSIAPASPAVPARNVPQSASKVMTSAEIQDAYVQSWGGQNLRKEPSGGQRQSPSLVGANEKAGEKPKPPGEKGQEWSVNGAKTQAASIIRDLFRRPEAKRQAVVVEGGRVGFLEKAVSRLPARNPKPSKPSDVSGPARSTSGPSVSDTGSGGSFLQPDATPLVPPPRTFSDSPEFSRADSSQKGAGESKEDAIADTMRRVGERVAGVLAGELDANLPQYDATANGEAAELASRMGGASETVSGEGGASDLGPGLGGVKGREDFGPGMAEMESRSALPDLTTAAGLEWLLEDEPELRGNGGGNAAGMAAEVSPADVSPELWLPGFAEWLAKEKGAGGASREAGSLGAAGLAKPLAGMTLQSEPAPSTPPQSLHRLWVELPPAHLRSDSFRTFRTAYREEVRRLRCWTATYVGEGLLPLISDRHFGICNALPGIQHRQARMMFTKGALWGAFVTGTLDSASPCDLYYARHDSQREFKEGPLQKLANLSKGMQHKMLNIVYLMEDLKDEATYGPDLYRLYGALHKSGGLALPPPVRGHAYHQISFPELTDPKPPSPSQGGESSGKSNPLDADDVELIKFEEKPLFNPCTLLPNGHLAPWGSFWFNKKRLLATGKGLQEAGERGRQLVQGLAQQTLSAHVKRYDCLASGGMPTLEKYLDFARYDMGIATGLGLAFCAIGQGLADAGQWEPTEVALTKLFEKIAKALTLTSEIYRVMTDLRTYQDDLVHCRLNAVAIRMREALCSNKEATDFLIAKVALDVEALESEILARALTDLFSRACWRLIFDVCRGSVARFLATEHDQCVEVLFHDA</sequence>
<feature type="region of interest" description="Disordered" evidence="1">
    <location>
        <begin position="237"/>
        <end position="279"/>
    </location>
</feature>
<proteinExistence type="predicted"/>
<feature type="region of interest" description="Disordered" evidence="1">
    <location>
        <begin position="320"/>
        <end position="391"/>
    </location>
</feature>
<name>A0A1Y1HP71_KLENI</name>
<dbReference type="SUPFAM" id="SSF48576">
    <property type="entry name" value="Terpenoid synthases"/>
    <property type="match status" value="1"/>
</dbReference>
<gene>
    <name evidence="2" type="ORF">KFL_000120520</name>
</gene>
<feature type="compositionally biased region" description="Polar residues" evidence="1">
    <location>
        <begin position="336"/>
        <end position="347"/>
    </location>
</feature>
<accession>A0A1Y1HP71</accession>
<feature type="compositionally biased region" description="Low complexity" evidence="1">
    <location>
        <begin position="753"/>
        <end position="762"/>
    </location>
</feature>
<dbReference type="AlphaFoldDB" id="A0A1Y1HP71"/>
<feature type="region of interest" description="Disordered" evidence="1">
    <location>
        <begin position="741"/>
        <end position="766"/>
    </location>
</feature>
<feature type="region of interest" description="Disordered" evidence="1">
    <location>
        <begin position="1"/>
        <end position="51"/>
    </location>
</feature>
<feature type="compositionally biased region" description="Polar residues" evidence="1">
    <location>
        <begin position="368"/>
        <end position="382"/>
    </location>
</feature>
<protein>
    <submittedName>
        <fullName evidence="2">Uncharacterized protein</fullName>
    </submittedName>
</protein>
<organism evidence="2 3">
    <name type="scientific">Klebsormidium nitens</name>
    <name type="common">Green alga</name>
    <name type="synonym">Ulothrix nitens</name>
    <dbReference type="NCBI Taxonomy" id="105231"/>
    <lineage>
        <taxon>Eukaryota</taxon>
        <taxon>Viridiplantae</taxon>
        <taxon>Streptophyta</taxon>
        <taxon>Klebsormidiophyceae</taxon>
        <taxon>Klebsormidiales</taxon>
        <taxon>Klebsormidiaceae</taxon>
        <taxon>Klebsormidium</taxon>
    </lineage>
</organism>
<keyword evidence="3" id="KW-1185">Reference proteome</keyword>